<dbReference type="GO" id="GO:0005524">
    <property type="term" value="F:ATP binding"/>
    <property type="evidence" value="ECO:0007669"/>
    <property type="project" value="InterPro"/>
</dbReference>
<dbReference type="InterPro" id="IPR049730">
    <property type="entry name" value="SNF2/RAD54-like_C"/>
</dbReference>
<dbReference type="SMART" id="SM00490">
    <property type="entry name" value="HELICc"/>
    <property type="match status" value="1"/>
</dbReference>
<keyword evidence="11" id="KW-1185">Reference proteome</keyword>
<dbReference type="Gene3D" id="3.40.50.10810">
    <property type="entry name" value="Tandem AAA-ATPase domain"/>
    <property type="match status" value="1"/>
</dbReference>
<dbReference type="SMART" id="SM00487">
    <property type="entry name" value="DEXDc"/>
    <property type="match status" value="1"/>
</dbReference>
<feature type="domain" description="Helicase C-terminal" evidence="9">
    <location>
        <begin position="1272"/>
        <end position="1440"/>
    </location>
</feature>
<feature type="compositionally biased region" description="Low complexity" evidence="7">
    <location>
        <begin position="79"/>
        <end position="92"/>
    </location>
</feature>
<comment type="similarity">
    <text evidence="1">Belongs to the SNF2/RAD54 helicase family. RAD16 subfamily.</text>
</comment>
<dbReference type="InterPro" id="IPR014001">
    <property type="entry name" value="Helicase_ATP-bd"/>
</dbReference>
<feature type="compositionally biased region" description="Basic and acidic residues" evidence="7">
    <location>
        <begin position="679"/>
        <end position="690"/>
    </location>
</feature>
<dbReference type="PANTHER" id="PTHR45865">
    <property type="entry name" value="E3 UBIQUITIN-PROTEIN LIGASE SHPRH FAMILY MEMBER"/>
    <property type="match status" value="1"/>
</dbReference>
<dbReference type="PROSITE" id="PS51194">
    <property type="entry name" value="HELICASE_CTER"/>
    <property type="match status" value="1"/>
</dbReference>
<feature type="region of interest" description="Disordered" evidence="7">
    <location>
        <begin position="347"/>
        <end position="477"/>
    </location>
</feature>
<feature type="domain" description="RING-type" evidence="8">
    <location>
        <begin position="1202"/>
        <end position="1240"/>
    </location>
</feature>
<evidence type="ECO:0000256" key="6">
    <source>
        <dbReference type="PROSITE-ProRule" id="PRU00175"/>
    </source>
</evidence>
<dbReference type="SMART" id="SM00184">
    <property type="entry name" value="RING"/>
    <property type="match status" value="1"/>
</dbReference>
<feature type="compositionally biased region" description="Basic and acidic residues" evidence="7">
    <location>
        <begin position="612"/>
        <end position="631"/>
    </location>
</feature>
<feature type="compositionally biased region" description="Low complexity" evidence="7">
    <location>
        <begin position="352"/>
        <end position="372"/>
    </location>
</feature>
<dbReference type="InterPro" id="IPR027417">
    <property type="entry name" value="P-loop_NTPase"/>
</dbReference>
<sequence>MVDGISRQTAVSLLRRAGSVDLAASSSEQDSSDAEAGSEAASTDDEAVEVVAGAAAAADSPRRSSWGRTIREIHDAIFRGGSASSASPSPLASDDEDLDDLGELDRLLREPPAIAAADAAESEEEDTTNEDEVQFFTDSVACPTLWNKSTSMDRNIFSMAERESAANAKERPVNKLLAPQIIAAHKASYPPSVLPFAEHRNSQGKLWAAEALDVPQVLEAPPLGKAAWPMDLGCLEIPLQLDTKENVEKAVGKGMGELMWFPVVPSYNPERGGWSYNRRQRFSKPRVEFRSKEELGSKKRLLGHFGGTRPPHWSDHAEPYADLACALFILLVREVIGVEHEIILTPTAQPPQQTESAAVAQAAEASGAGQTAKRPAAQRAGPGASKRAASGSQAAPKSAAPSSPNKGPRSSRQPQGPQIASHTAVTTPGPELKAPEDAGPSTSAPRAAKRAHRRSGYPYGYPYGRKAQKPKEQKPSAEGRVIETILRAAALETDAPLAYPPASLSCVPKQFQLQGLDWMLKREETGDARGQGHLSLHPGFLQFITPGGHAIHIQRSPTFRFTFNLPTCPSDGTCGGLLCDFMGLGKTLEVLMLVLARPAGSWAIAHFPKKRPGVEKEKRGSRGTEKSESGDNKVPIKTTLIVVPASLRQQWANEIDCHLESGAITWDLLPALDAALAEDGGHSGGEDGKARRSRRNLVPAQKGEDNGEKLIPITCEKGNPLHNCDVVLATYEQLKKELTNIKSPLLQFGFWRLVLDEAQTVANSNSAAARSVNSLWRRHAWVVTGTPITSSIEELGGLLDFLACEPFNQDKEWKSIVNSPGYVGAVKQILHRIMLRRTQADVDGELALLPCTREDRWLHFPSGERACYDRVLKEANKALDAYHNGTRDGRHLVPHFTMLRQVCCHPQVVRQDDWLMGGSEHLSMTDVLGRLALRAFRDYDSVLQRSVKARMMLAAVLWNSGDKEKGLQQFESVRASQEVPGPSAGPAEEAAPAKPGAKKGKGKAAGTKRKTATEDGKLAKRPTLEQKASQERVRAWARNHLDALQLWQHALPDDTDANLLYPVLVQIEELQSMLGLAVGLDESAVHALAMGRKSKRQKGLGVDEEFSPEVMAQLEQQQAAANEKARVAELRAYDHMVAHDRDPVGRATAALRAARDEAAQEFKVVQHLYTKYQELRAASKGKQAAGAAGQPPVVEQENPTSCPICLDSSERRAITSCGHLFCSGCIHECVATRRSCPLCRTGLTTEDIFDAATDEEAAAAEDETVIGDFGTKVKALVKEVLDMRRKDPTDKCVVFSAWARVLRLVAVALKRNDVECLTLAGAASGGSSARADTVAAFQNDPNSPKVLLILMSTGGGAAGLTLTAASTVILMEPSINPALEAQAAGRVHRLGQTRPTRVIRLLVEGTIERAVLDRQRARESLEDNTLLTADTDPTSIVNLLSNHPSLDGSS</sequence>
<feature type="compositionally biased region" description="Low complexity" evidence="7">
    <location>
        <begin position="388"/>
        <end position="404"/>
    </location>
</feature>
<feature type="compositionally biased region" description="Low complexity" evidence="7">
    <location>
        <begin position="23"/>
        <end position="41"/>
    </location>
</feature>
<proteinExistence type="inferred from homology"/>
<organism evidence="10 11">
    <name type="scientific">Symbiochloris irregularis</name>
    <dbReference type="NCBI Taxonomy" id="706552"/>
    <lineage>
        <taxon>Eukaryota</taxon>
        <taxon>Viridiplantae</taxon>
        <taxon>Chlorophyta</taxon>
        <taxon>core chlorophytes</taxon>
        <taxon>Trebouxiophyceae</taxon>
        <taxon>Trebouxiales</taxon>
        <taxon>Trebouxiaceae</taxon>
        <taxon>Symbiochloris</taxon>
    </lineage>
</organism>
<evidence type="ECO:0000256" key="2">
    <source>
        <dbReference type="ARBA" id="ARBA00022723"/>
    </source>
</evidence>
<evidence type="ECO:0000256" key="3">
    <source>
        <dbReference type="ARBA" id="ARBA00022771"/>
    </source>
</evidence>
<dbReference type="Pfam" id="PF13639">
    <property type="entry name" value="zf-RING_2"/>
    <property type="match status" value="1"/>
</dbReference>
<dbReference type="InterPro" id="IPR000330">
    <property type="entry name" value="SNF2_N"/>
</dbReference>
<accession>A0AAW1PBK1</accession>
<dbReference type="InterPro" id="IPR001650">
    <property type="entry name" value="Helicase_C-like"/>
</dbReference>
<evidence type="ECO:0000256" key="5">
    <source>
        <dbReference type="ARBA" id="ARBA00022833"/>
    </source>
</evidence>
<feature type="region of interest" description="Disordered" evidence="7">
    <location>
        <begin position="679"/>
        <end position="705"/>
    </location>
</feature>
<feature type="compositionally biased region" description="Basic and acidic residues" evidence="7">
    <location>
        <begin position="1011"/>
        <end position="1029"/>
    </location>
</feature>
<gene>
    <name evidence="10" type="ORF">WJX73_004034</name>
</gene>
<keyword evidence="4" id="KW-0378">Hydrolase</keyword>
<feature type="region of interest" description="Disordered" evidence="7">
    <location>
        <begin position="20"/>
        <end position="47"/>
    </location>
</feature>
<dbReference type="Gene3D" id="3.40.50.300">
    <property type="entry name" value="P-loop containing nucleotide triphosphate hydrolases"/>
    <property type="match status" value="1"/>
</dbReference>
<dbReference type="SUPFAM" id="SSF57850">
    <property type="entry name" value="RING/U-box"/>
    <property type="match status" value="1"/>
</dbReference>
<dbReference type="GO" id="GO:0016787">
    <property type="term" value="F:hydrolase activity"/>
    <property type="evidence" value="ECO:0007669"/>
    <property type="project" value="UniProtKB-KW"/>
</dbReference>
<feature type="compositionally biased region" description="Polar residues" evidence="7">
    <location>
        <begin position="408"/>
        <end position="426"/>
    </location>
</feature>
<dbReference type="CDD" id="cd18008">
    <property type="entry name" value="DEXDc_SHPRH-like"/>
    <property type="match status" value="1"/>
</dbReference>
<dbReference type="InterPro" id="IPR052583">
    <property type="entry name" value="ATP-helicase/E3_Ub-Ligase"/>
</dbReference>
<comment type="caution">
    <text evidence="10">The sequence shown here is derived from an EMBL/GenBank/DDBJ whole genome shotgun (WGS) entry which is preliminary data.</text>
</comment>
<dbReference type="EMBL" id="JALJOQ010000043">
    <property type="protein sequence ID" value="KAK9805422.1"/>
    <property type="molecule type" value="Genomic_DNA"/>
</dbReference>
<dbReference type="Pfam" id="PF00271">
    <property type="entry name" value="Helicase_C"/>
    <property type="match status" value="1"/>
</dbReference>
<evidence type="ECO:0000256" key="1">
    <source>
        <dbReference type="ARBA" id="ARBA00008438"/>
    </source>
</evidence>
<name>A0AAW1PBK1_9CHLO</name>
<evidence type="ECO:0000259" key="9">
    <source>
        <dbReference type="PROSITE" id="PS51194"/>
    </source>
</evidence>
<dbReference type="SUPFAM" id="SSF52540">
    <property type="entry name" value="P-loop containing nucleoside triphosphate hydrolases"/>
    <property type="match status" value="2"/>
</dbReference>
<evidence type="ECO:0000256" key="7">
    <source>
        <dbReference type="SAM" id="MobiDB-lite"/>
    </source>
</evidence>
<dbReference type="PANTHER" id="PTHR45865:SF1">
    <property type="entry name" value="E3 UBIQUITIN-PROTEIN LIGASE SHPRH"/>
    <property type="match status" value="1"/>
</dbReference>
<keyword evidence="2" id="KW-0479">Metal-binding</keyword>
<dbReference type="Proteomes" id="UP001465755">
    <property type="component" value="Unassembled WGS sequence"/>
</dbReference>
<dbReference type="PROSITE" id="PS50089">
    <property type="entry name" value="ZF_RING_2"/>
    <property type="match status" value="1"/>
</dbReference>
<dbReference type="InterPro" id="IPR001841">
    <property type="entry name" value="Znf_RING"/>
</dbReference>
<dbReference type="CDD" id="cd18793">
    <property type="entry name" value="SF2_C_SNF"/>
    <property type="match status" value="1"/>
</dbReference>
<dbReference type="Gene3D" id="3.30.40.10">
    <property type="entry name" value="Zinc/RING finger domain, C3HC4 (zinc finger)"/>
    <property type="match status" value="1"/>
</dbReference>
<reference evidence="10 11" key="1">
    <citation type="journal article" date="2024" name="Nat. Commun.">
        <title>Phylogenomics reveals the evolutionary origins of lichenization in chlorophyte algae.</title>
        <authorList>
            <person name="Puginier C."/>
            <person name="Libourel C."/>
            <person name="Otte J."/>
            <person name="Skaloud P."/>
            <person name="Haon M."/>
            <person name="Grisel S."/>
            <person name="Petersen M."/>
            <person name="Berrin J.G."/>
            <person name="Delaux P.M."/>
            <person name="Dal Grande F."/>
            <person name="Keller J."/>
        </authorList>
    </citation>
    <scope>NUCLEOTIDE SEQUENCE [LARGE SCALE GENOMIC DNA]</scope>
    <source>
        <strain evidence="10 11">SAG 2036</strain>
    </source>
</reference>
<keyword evidence="3 6" id="KW-0863">Zinc-finger</keyword>
<dbReference type="InterPro" id="IPR017907">
    <property type="entry name" value="Znf_RING_CS"/>
</dbReference>
<evidence type="ECO:0000256" key="4">
    <source>
        <dbReference type="ARBA" id="ARBA00022801"/>
    </source>
</evidence>
<feature type="compositionally biased region" description="Low complexity" evidence="7">
    <location>
        <begin position="984"/>
        <end position="995"/>
    </location>
</feature>
<evidence type="ECO:0000313" key="10">
    <source>
        <dbReference type="EMBL" id="KAK9805422.1"/>
    </source>
</evidence>
<protein>
    <submittedName>
        <fullName evidence="10">Uncharacterized protein</fullName>
    </submittedName>
</protein>
<feature type="region of interest" description="Disordered" evidence="7">
    <location>
        <begin position="79"/>
        <end position="98"/>
    </location>
</feature>
<feature type="compositionally biased region" description="Basic residues" evidence="7">
    <location>
        <begin position="996"/>
        <end position="1010"/>
    </location>
</feature>
<dbReference type="Pfam" id="PF00176">
    <property type="entry name" value="SNF2-rel_dom"/>
    <property type="match status" value="1"/>
</dbReference>
<feature type="region of interest" description="Disordered" evidence="7">
    <location>
        <begin position="611"/>
        <end position="632"/>
    </location>
</feature>
<dbReference type="GO" id="GO:0008270">
    <property type="term" value="F:zinc ion binding"/>
    <property type="evidence" value="ECO:0007669"/>
    <property type="project" value="UniProtKB-KW"/>
</dbReference>
<keyword evidence="5" id="KW-0862">Zinc</keyword>
<evidence type="ECO:0000313" key="11">
    <source>
        <dbReference type="Proteomes" id="UP001465755"/>
    </source>
</evidence>
<dbReference type="InterPro" id="IPR038718">
    <property type="entry name" value="SNF2-like_sf"/>
</dbReference>
<dbReference type="PROSITE" id="PS00518">
    <property type="entry name" value="ZF_RING_1"/>
    <property type="match status" value="1"/>
</dbReference>
<dbReference type="InterPro" id="IPR013083">
    <property type="entry name" value="Znf_RING/FYVE/PHD"/>
</dbReference>
<feature type="region of interest" description="Disordered" evidence="7">
    <location>
        <begin position="973"/>
        <end position="1029"/>
    </location>
</feature>
<evidence type="ECO:0000259" key="8">
    <source>
        <dbReference type="PROSITE" id="PS50089"/>
    </source>
</evidence>